<dbReference type="Pfam" id="PF08207">
    <property type="entry name" value="EFP_N"/>
    <property type="match status" value="1"/>
</dbReference>
<evidence type="ECO:0000256" key="2">
    <source>
        <dbReference type="ARBA" id="ARBA00004815"/>
    </source>
</evidence>
<feature type="domain" description="Elongation factor P C-terminal" evidence="11">
    <location>
        <begin position="128"/>
        <end position="183"/>
    </location>
</feature>
<keyword evidence="14" id="KW-1185">Reference proteome</keyword>
<dbReference type="SMART" id="SM00841">
    <property type="entry name" value="Elong-fact-P_C"/>
    <property type="match status" value="1"/>
</dbReference>
<evidence type="ECO:0000259" key="11">
    <source>
        <dbReference type="SMART" id="SM00841"/>
    </source>
</evidence>
<protein>
    <recommendedName>
        <fullName evidence="8 9">Elongation factor P</fullName>
        <shortName evidence="8">EF-P</shortName>
    </recommendedName>
</protein>
<dbReference type="InterPro" id="IPR012340">
    <property type="entry name" value="NA-bd_OB-fold"/>
</dbReference>
<dbReference type="GO" id="GO:0043043">
    <property type="term" value="P:peptide biosynthetic process"/>
    <property type="evidence" value="ECO:0007669"/>
    <property type="project" value="InterPro"/>
</dbReference>
<evidence type="ECO:0000256" key="4">
    <source>
        <dbReference type="ARBA" id="ARBA00022490"/>
    </source>
</evidence>
<dbReference type="InterPro" id="IPR015365">
    <property type="entry name" value="Elong-fact-P_C"/>
</dbReference>
<dbReference type="SUPFAM" id="SSF50104">
    <property type="entry name" value="Translation proteins SH3-like domain"/>
    <property type="match status" value="1"/>
</dbReference>
<comment type="similarity">
    <text evidence="3 8 10">Belongs to the elongation factor P family.</text>
</comment>
<dbReference type="AlphaFoldDB" id="A0A0R2BH98"/>
<evidence type="ECO:0000256" key="7">
    <source>
        <dbReference type="ARBA" id="ARBA00025469"/>
    </source>
</evidence>
<evidence type="ECO:0000256" key="9">
    <source>
        <dbReference type="NCBIfam" id="TIGR00038"/>
    </source>
</evidence>
<comment type="subcellular location">
    <subcellularLocation>
        <location evidence="1 8">Cytoplasm</location>
    </subcellularLocation>
</comment>
<dbReference type="InterPro" id="IPR020599">
    <property type="entry name" value="Transl_elong_fac_P/YeiP"/>
</dbReference>
<dbReference type="Pfam" id="PF01132">
    <property type="entry name" value="EFP"/>
    <property type="match status" value="1"/>
</dbReference>
<keyword evidence="6 8" id="KW-0648">Protein biosynthesis</keyword>
<evidence type="ECO:0000256" key="8">
    <source>
        <dbReference type="HAMAP-Rule" id="MF_00141"/>
    </source>
</evidence>
<dbReference type="NCBIfam" id="NF001810">
    <property type="entry name" value="PRK00529.1"/>
    <property type="match status" value="1"/>
</dbReference>
<dbReference type="GO" id="GO:0005829">
    <property type="term" value="C:cytosol"/>
    <property type="evidence" value="ECO:0007669"/>
    <property type="project" value="UniProtKB-ARBA"/>
</dbReference>
<comment type="pathway">
    <text evidence="2 8">Protein biosynthesis; polypeptide chain elongation.</text>
</comment>
<dbReference type="InterPro" id="IPR014722">
    <property type="entry name" value="Rib_uL2_dom2"/>
</dbReference>
<dbReference type="InterPro" id="IPR001059">
    <property type="entry name" value="Transl_elong_P/YeiP_cen"/>
</dbReference>
<dbReference type="FunFam" id="2.30.30.30:FF:000003">
    <property type="entry name" value="Elongation factor P"/>
    <property type="match status" value="1"/>
</dbReference>
<comment type="function">
    <text evidence="7 8">Involved in peptide bond synthesis. Stimulates efficient translation and peptide-bond synthesis on native or reconstituted 70S ribosomes in vitro. Probably functions indirectly by altering the affinity of the ribosome for aminoacyl-tRNA, thus increasing their reactivity as acceptors for peptidyl transferase.</text>
</comment>
<dbReference type="STRING" id="1423738.FC84_GL000096"/>
<dbReference type="SUPFAM" id="SSF50249">
    <property type="entry name" value="Nucleic acid-binding proteins"/>
    <property type="match status" value="2"/>
</dbReference>
<keyword evidence="4 8" id="KW-0963">Cytoplasm</keyword>
<dbReference type="InterPro" id="IPR011768">
    <property type="entry name" value="Transl_elongation_fac_P"/>
</dbReference>
<dbReference type="EMBL" id="AYYK01000008">
    <property type="protein sequence ID" value="KRM78941.1"/>
    <property type="molecule type" value="Genomic_DNA"/>
</dbReference>
<dbReference type="FunFam" id="2.40.50.140:FF:000004">
    <property type="entry name" value="Elongation factor P"/>
    <property type="match status" value="1"/>
</dbReference>
<dbReference type="Proteomes" id="UP000051813">
    <property type="component" value="Unassembled WGS sequence"/>
</dbReference>
<dbReference type="InterPro" id="IPR013852">
    <property type="entry name" value="Transl_elong_P/YeiP_CS"/>
</dbReference>
<dbReference type="SMART" id="SM01185">
    <property type="entry name" value="EFP"/>
    <property type="match status" value="1"/>
</dbReference>
<dbReference type="InterPro" id="IPR008991">
    <property type="entry name" value="Translation_prot_SH3-like_sf"/>
</dbReference>
<dbReference type="NCBIfam" id="TIGR00038">
    <property type="entry name" value="efp"/>
    <property type="match status" value="1"/>
</dbReference>
<evidence type="ECO:0000313" key="14">
    <source>
        <dbReference type="Proteomes" id="UP000051813"/>
    </source>
</evidence>
<dbReference type="PROSITE" id="PS01275">
    <property type="entry name" value="EFP"/>
    <property type="match status" value="1"/>
</dbReference>
<evidence type="ECO:0000256" key="3">
    <source>
        <dbReference type="ARBA" id="ARBA00009479"/>
    </source>
</evidence>
<evidence type="ECO:0000256" key="5">
    <source>
        <dbReference type="ARBA" id="ARBA00022768"/>
    </source>
</evidence>
<dbReference type="RefSeq" id="WP_225733068.1">
    <property type="nucleotide sequence ID" value="NZ_AYYK01000008.1"/>
</dbReference>
<dbReference type="InterPro" id="IPR013185">
    <property type="entry name" value="Transl_elong_KOW-like"/>
</dbReference>
<organism evidence="13 14">
    <name type="scientific">Lapidilactobacillus dextrinicus DSM 20335</name>
    <dbReference type="NCBI Taxonomy" id="1423738"/>
    <lineage>
        <taxon>Bacteria</taxon>
        <taxon>Bacillati</taxon>
        <taxon>Bacillota</taxon>
        <taxon>Bacilli</taxon>
        <taxon>Lactobacillales</taxon>
        <taxon>Lactobacillaceae</taxon>
        <taxon>Lapidilactobacillus</taxon>
    </lineage>
</organism>
<dbReference type="Gene3D" id="2.40.50.140">
    <property type="entry name" value="Nucleic acid-binding proteins"/>
    <property type="match status" value="2"/>
</dbReference>
<name>A0A0R2BH98_9LACO</name>
<dbReference type="PANTHER" id="PTHR30053">
    <property type="entry name" value="ELONGATION FACTOR P"/>
    <property type="match status" value="1"/>
</dbReference>
<dbReference type="Gene3D" id="2.30.30.30">
    <property type="match status" value="1"/>
</dbReference>
<evidence type="ECO:0000259" key="12">
    <source>
        <dbReference type="SMART" id="SM01185"/>
    </source>
</evidence>
<evidence type="ECO:0000313" key="13">
    <source>
        <dbReference type="EMBL" id="KRM78941.1"/>
    </source>
</evidence>
<evidence type="ECO:0000256" key="10">
    <source>
        <dbReference type="RuleBase" id="RU004389"/>
    </source>
</evidence>
<evidence type="ECO:0000256" key="6">
    <source>
        <dbReference type="ARBA" id="ARBA00022917"/>
    </source>
</evidence>
<evidence type="ECO:0000256" key="1">
    <source>
        <dbReference type="ARBA" id="ARBA00004496"/>
    </source>
</evidence>
<keyword evidence="5 8" id="KW-0251">Elongation factor</keyword>
<proteinExistence type="inferred from homology"/>
<dbReference type="PANTHER" id="PTHR30053:SF12">
    <property type="entry name" value="ELONGATION FACTOR P (EF-P) FAMILY PROTEIN"/>
    <property type="match status" value="1"/>
</dbReference>
<dbReference type="UniPathway" id="UPA00345"/>
<accession>A0A0R2BH98</accession>
<comment type="caution">
    <text evidence="13">The sequence shown here is derived from an EMBL/GenBank/DDBJ whole genome shotgun (WGS) entry which is preliminary data.</text>
</comment>
<gene>
    <name evidence="8" type="primary">efp</name>
    <name evidence="13" type="ORF">FC84_GL000096</name>
</gene>
<dbReference type="CDD" id="cd04470">
    <property type="entry name" value="S1_EF-P_repeat_1"/>
    <property type="match status" value="1"/>
</dbReference>
<feature type="domain" description="Translation elongation factor P/YeiP central" evidence="12">
    <location>
        <begin position="66"/>
        <end position="120"/>
    </location>
</feature>
<dbReference type="Pfam" id="PF09285">
    <property type="entry name" value="Elong-fact-P_C"/>
    <property type="match status" value="1"/>
</dbReference>
<dbReference type="PATRIC" id="fig|1423738.3.peg.98"/>
<dbReference type="HAMAP" id="MF_00141">
    <property type="entry name" value="EF_P"/>
    <property type="match status" value="1"/>
</dbReference>
<dbReference type="CDD" id="cd05794">
    <property type="entry name" value="S1_EF-P_repeat_2"/>
    <property type="match status" value="1"/>
</dbReference>
<dbReference type="GO" id="GO:0003746">
    <property type="term" value="F:translation elongation factor activity"/>
    <property type="evidence" value="ECO:0007669"/>
    <property type="project" value="UniProtKB-UniRule"/>
</dbReference>
<reference evidence="13 14" key="1">
    <citation type="journal article" date="2015" name="Genome Announc.">
        <title>Expanding the biotechnology potential of lactobacilli through comparative genomics of 213 strains and associated genera.</title>
        <authorList>
            <person name="Sun Z."/>
            <person name="Harris H.M."/>
            <person name="McCann A."/>
            <person name="Guo C."/>
            <person name="Argimon S."/>
            <person name="Zhang W."/>
            <person name="Yang X."/>
            <person name="Jeffery I.B."/>
            <person name="Cooney J.C."/>
            <person name="Kagawa T.F."/>
            <person name="Liu W."/>
            <person name="Song Y."/>
            <person name="Salvetti E."/>
            <person name="Wrobel A."/>
            <person name="Rasinkangas P."/>
            <person name="Parkhill J."/>
            <person name="Rea M.C."/>
            <person name="O'Sullivan O."/>
            <person name="Ritari J."/>
            <person name="Douillard F.P."/>
            <person name="Paul Ross R."/>
            <person name="Yang R."/>
            <person name="Briner A.E."/>
            <person name="Felis G.E."/>
            <person name="de Vos W.M."/>
            <person name="Barrangou R."/>
            <person name="Klaenhammer T.R."/>
            <person name="Caufield P.W."/>
            <person name="Cui Y."/>
            <person name="Zhang H."/>
            <person name="O'Toole P.W."/>
        </authorList>
    </citation>
    <scope>NUCLEOTIDE SEQUENCE [LARGE SCALE GENOMIC DNA]</scope>
    <source>
        <strain evidence="13 14">DSM 20335</strain>
    </source>
</reference>
<sequence length="186" mass="20462">MEAIGLKAGMTFIKDGKLIKVIESNHHKPGKGNTVMQMKLYDVRAGSTVQTTMRPSEKIELAIIDLKQAQYLYTQDEMAYFMDLDTYDQYEIPTNSIEQELKFLLPNTDVQIQFYGTEVIGVMLPSTVELTVSETQPSIKGGSVTGGGKPATMETGLVVSVPDFIQAGEKLIINTSNGEYKGRASN</sequence>
<dbReference type="FunFam" id="2.40.50.140:FF:000009">
    <property type="entry name" value="Elongation factor P"/>
    <property type="match status" value="1"/>
</dbReference>
<dbReference type="PIRSF" id="PIRSF005901">
    <property type="entry name" value="EF-P"/>
    <property type="match status" value="1"/>
</dbReference>